<dbReference type="SUPFAM" id="SSF47323">
    <property type="entry name" value="Anticodon-binding domain of a subclass of class I aminoacyl-tRNA synthetases"/>
    <property type="match status" value="1"/>
</dbReference>
<keyword evidence="16" id="KW-1185">Reference proteome</keyword>
<evidence type="ECO:0000256" key="3">
    <source>
        <dbReference type="ARBA" id="ARBA00011245"/>
    </source>
</evidence>
<dbReference type="GO" id="GO:0005524">
    <property type="term" value="F:ATP binding"/>
    <property type="evidence" value="ECO:0007669"/>
    <property type="project" value="UniProtKB-UniRule"/>
</dbReference>
<keyword evidence="8 11" id="KW-0648">Protein biosynthesis</keyword>
<keyword evidence="5 11" id="KW-0436">Ligase</keyword>
<dbReference type="InterPro" id="IPR009080">
    <property type="entry name" value="tRNAsynth_Ia_anticodon-bd"/>
</dbReference>
<dbReference type="SMART" id="SM00836">
    <property type="entry name" value="DALR_1"/>
    <property type="match status" value="1"/>
</dbReference>
<dbReference type="PRINTS" id="PR01038">
    <property type="entry name" value="TRNASYNTHARG"/>
</dbReference>
<dbReference type="Gene3D" id="3.40.50.620">
    <property type="entry name" value="HUPs"/>
    <property type="match status" value="1"/>
</dbReference>
<keyword evidence="6 11" id="KW-0547">Nucleotide-binding</keyword>
<comment type="similarity">
    <text evidence="2 11 12">Belongs to the class-I aminoacyl-tRNA synthetase family.</text>
</comment>
<dbReference type="HAMAP" id="MF_00123">
    <property type="entry name" value="Arg_tRNA_synth"/>
    <property type="match status" value="1"/>
</dbReference>
<evidence type="ECO:0000256" key="12">
    <source>
        <dbReference type="RuleBase" id="RU363038"/>
    </source>
</evidence>
<comment type="subcellular location">
    <subcellularLocation>
        <location evidence="1 11">Cytoplasm</location>
    </subcellularLocation>
</comment>
<feature type="domain" description="Arginyl tRNA synthetase N-terminal" evidence="14">
    <location>
        <begin position="3"/>
        <end position="82"/>
    </location>
</feature>
<feature type="short sequence motif" description="'HIGH' region" evidence="11">
    <location>
        <begin position="117"/>
        <end position="127"/>
    </location>
</feature>
<keyword evidence="7 11" id="KW-0067">ATP-binding</keyword>
<accession>A0A4R0XUS9</accession>
<evidence type="ECO:0000256" key="5">
    <source>
        <dbReference type="ARBA" id="ARBA00022598"/>
    </source>
</evidence>
<sequence>MKNKIINAVTDSLKKLNVEEEVQLTPAKGHADFSTNIAMKLARVLKDTPQNIAQKIVEGIDKDANSIESIEIAGPGFINFFMRREALNTIITDILEAGDDYGKGNQTDYVNVEYVSANPTGYLHLGHARGAVVGSVLVNILRFAGNKVDAEYYVNDAGAQINILGEASWTRYQQAHGVEIEMPENTYRGQDIVWVAGQLKEMWGDKYLNVPYEECKEEFKSEAKKMLLAEIDTDLKKLGVVMDKFSSEQSMYDQNLITKALDKLQDKFEEDGATWLRTTKYGDDKDRVLIKSDGSYTYLTPDIAYHDVKLSRGYDYIVNIFGADHIGYIKRMEVALLQLGYPDGALKDTLVIQLVRLIKDGQELKMSKRMGTSFTLRELIELTGKDATRFFMANRSCDSKFDFDVNLATQKTSDNPVFYIQYAHARANQILGKTEKEADIENLYTIGAEKLMDVLSKFPDLVMTMSKTRKIHLLPQYLIDLARAFHSYYNSNKIVGSENEAGMLPIVLAAKQVLKNGLTLLGISAPERM</sequence>
<dbReference type="SUPFAM" id="SSF52374">
    <property type="entry name" value="Nucleotidylyl transferase"/>
    <property type="match status" value="1"/>
</dbReference>
<dbReference type="InterPro" id="IPR008909">
    <property type="entry name" value="DALR_anticod-bd"/>
</dbReference>
<evidence type="ECO:0000256" key="2">
    <source>
        <dbReference type="ARBA" id="ARBA00005594"/>
    </source>
</evidence>
<dbReference type="Gene3D" id="1.10.730.10">
    <property type="entry name" value="Isoleucyl-tRNA Synthetase, Domain 1"/>
    <property type="match status" value="1"/>
</dbReference>
<evidence type="ECO:0000256" key="11">
    <source>
        <dbReference type="HAMAP-Rule" id="MF_00123"/>
    </source>
</evidence>
<dbReference type="PANTHER" id="PTHR11956">
    <property type="entry name" value="ARGINYL-TRNA SYNTHETASE"/>
    <property type="match status" value="1"/>
</dbReference>
<evidence type="ECO:0000259" key="13">
    <source>
        <dbReference type="SMART" id="SM00836"/>
    </source>
</evidence>
<dbReference type="Pfam" id="PF00750">
    <property type="entry name" value="tRNA-synt_1d"/>
    <property type="match status" value="1"/>
</dbReference>
<evidence type="ECO:0000256" key="9">
    <source>
        <dbReference type="ARBA" id="ARBA00023146"/>
    </source>
</evidence>
<dbReference type="CDD" id="cd00671">
    <property type="entry name" value="ArgRS_core"/>
    <property type="match status" value="1"/>
</dbReference>
<comment type="caution">
    <text evidence="15">The sequence shown here is derived from an EMBL/GenBank/DDBJ whole genome shotgun (WGS) entry which is preliminary data.</text>
</comment>
<dbReference type="InterPro" id="IPR001278">
    <property type="entry name" value="Arg-tRNA-ligase"/>
</dbReference>
<evidence type="ECO:0000313" key="15">
    <source>
        <dbReference type="EMBL" id="TCG10651.1"/>
    </source>
</evidence>
<evidence type="ECO:0000256" key="1">
    <source>
        <dbReference type="ARBA" id="ARBA00004496"/>
    </source>
</evidence>
<dbReference type="Pfam" id="PF03485">
    <property type="entry name" value="Arg_tRNA_synt_N"/>
    <property type="match status" value="1"/>
</dbReference>
<dbReference type="EC" id="6.1.1.19" evidence="11"/>
<dbReference type="InterPro" id="IPR005148">
    <property type="entry name" value="Arg-tRNA-synth_N"/>
</dbReference>
<protein>
    <recommendedName>
        <fullName evidence="11">Arginine--tRNA ligase</fullName>
        <ecNumber evidence="11">6.1.1.19</ecNumber>
    </recommendedName>
    <alternativeName>
        <fullName evidence="11">Arginyl-tRNA synthetase</fullName>
        <shortName evidence="11">ArgRS</shortName>
    </alternativeName>
</protein>
<dbReference type="InterPro" id="IPR001412">
    <property type="entry name" value="aa-tRNA-synth_I_CS"/>
</dbReference>
<evidence type="ECO:0000313" key="16">
    <source>
        <dbReference type="Proteomes" id="UP000291072"/>
    </source>
</evidence>
<dbReference type="InterPro" id="IPR014729">
    <property type="entry name" value="Rossmann-like_a/b/a_fold"/>
</dbReference>
<comment type="catalytic activity">
    <reaction evidence="10 11">
        <text>tRNA(Arg) + L-arginine + ATP = L-arginyl-tRNA(Arg) + AMP + diphosphate</text>
        <dbReference type="Rhea" id="RHEA:20301"/>
        <dbReference type="Rhea" id="RHEA-COMP:9658"/>
        <dbReference type="Rhea" id="RHEA-COMP:9673"/>
        <dbReference type="ChEBI" id="CHEBI:30616"/>
        <dbReference type="ChEBI" id="CHEBI:32682"/>
        <dbReference type="ChEBI" id="CHEBI:33019"/>
        <dbReference type="ChEBI" id="CHEBI:78442"/>
        <dbReference type="ChEBI" id="CHEBI:78513"/>
        <dbReference type="ChEBI" id="CHEBI:456215"/>
        <dbReference type="EC" id="6.1.1.19"/>
    </reaction>
</comment>
<dbReference type="RefSeq" id="WP_131613639.1">
    <property type="nucleotide sequence ID" value="NZ_PSZP01000028.1"/>
</dbReference>
<comment type="subunit">
    <text evidence="3 11">Monomer.</text>
</comment>
<dbReference type="InterPro" id="IPR036695">
    <property type="entry name" value="Arg-tRNA-synth_N_sf"/>
</dbReference>
<dbReference type="GO" id="GO:0006420">
    <property type="term" value="P:arginyl-tRNA aminoacylation"/>
    <property type="evidence" value="ECO:0007669"/>
    <property type="project" value="UniProtKB-UniRule"/>
</dbReference>
<name>A0A4R0XUS9_9MOLU</name>
<keyword evidence="4 11" id="KW-0963">Cytoplasm</keyword>
<dbReference type="InterPro" id="IPR035684">
    <property type="entry name" value="ArgRS_core"/>
</dbReference>
<dbReference type="AlphaFoldDB" id="A0A4R0XUS9"/>
<evidence type="ECO:0000259" key="14">
    <source>
        <dbReference type="SMART" id="SM01016"/>
    </source>
</evidence>
<dbReference type="OrthoDB" id="9805987at2"/>
<dbReference type="Gene3D" id="3.30.1360.70">
    <property type="entry name" value="Arginyl tRNA synthetase N-terminal domain"/>
    <property type="match status" value="1"/>
</dbReference>
<dbReference type="PANTHER" id="PTHR11956:SF5">
    <property type="entry name" value="ARGININE--TRNA LIGASE, CYTOPLASMIC"/>
    <property type="match status" value="1"/>
</dbReference>
<dbReference type="SUPFAM" id="SSF55190">
    <property type="entry name" value="Arginyl-tRNA synthetase (ArgRS), N-terminal 'additional' domain"/>
    <property type="match status" value="1"/>
</dbReference>
<evidence type="ECO:0000256" key="6">
    <source>
        <dbReference type="ARBA" id="ARBA00022741"/>
    </source>
</evidence>
<evidence type="ECO:0000256" key="7">
    <source>
        <dbReference type="ARBA" id="ARBA00022840"/>
    </source>
</evidence>
<evidence type="ECO:0000256" key="4">
    <source>
        <dbReference type="ARBA" id="ARBA00022490"/>
    </source>
</evidence>
<dbReference type="SMART" id="SM01016">
    <property type="entry name" value="Arg_tRNA_synt_N"/>
    <property type="match status" value="1"/>
</dbReference>
<dbReference type="Pfam" id="PF05746">
    <property type="entry name" value="DALR_1"/>
    <property type="match status" value="1"/>
</dbReference>
<dbReference type="NCBIfam" id="TIGR00456">
    <property type="entry name" value="argS"/>
    <property type="match status" value="1"/>
</dbReference>
<feature type="domain" description="DALR anticodon binding" evidence="13">
    <location>
        <begin position="420"/>
        <end position="529"/>
    </location>
</feature>
<organism evidence="15 16">
    <name type="scientific">Mycoplasma todarodis</name>
    <dbReference type="NCBI Taxonomy" id="1937191"/>
    <lineage>
        <taxon>Bacteria</taxon>
        <taxon>Bacillati</taxon>
        <taxon>Mycoplasmatota</taxon>
        <taxon>Mollicutes</taxon>
        <taxon>Mycoplasmataceae</taxon>
        <taxon>Mycoplasma</taxon>
    </lineage>
</organism>
<proteinExistence type="inferred from homology"/>
<dbReference type="GO" id="GO:0005737">
    <property type="term" value="C:cytoplasm"/>
    <property type="evidence" value="ECO:0007669"/>
    <property type="project" value="UniProtKB-SubCell"/>
</dbReference>
<dbReference type="FunFam" id="3.40.50.620:FF:000062">
    <property type="entry name" value="Arginine--tRNA ligase"/>
    <property type="match status" value="1"/>
</dbReference>
<dbReference type="GO" id="GO:0004814">
    <property type="term" value="F:arginine-tRNA ligase activity"/>
    <property type="evidence" value="ECO:0007669"/>
    <property type="project" value="UniProtKB-UniRule"/>
</dbReference>
<evidence type="ECO:0000256" key="10">
    <source>
        <dbReference type="ARBA" id="ARBA00049339"/>
    </source>
</evidence>
<evidence type="ECO:0000256" key="8">
    <source>
        <dbReference type="ARBA" id="ARBA00022917"/>
    </source>
</evidence>
<dbReference type="PROSITE" id="PS00178">
    <property type="entry name" value="AA_TRNA_LIGASE_I"/>
    <property type="match status" value="1"/>
</dbReference>
<keyword evidence="9 11" id="KW-0030">Aminoacyl-tRNA synthetase</keyword>
<dbReference type="Proteomes" id="UP000291072">
    <property type="component" value="Unassembled WGS sequence"/>
</dbReference>
<dbReference type="EMBL" id="PSZP01000028">
    <property type="protein sequence ID" value="TCG10651.1"/>
    <property type="molecule type" value="Genomic_DNA"/>
</dbReference>
<reference evidence="15 16" key="1">
    <citation type="submission" date="2018-02" db="EMBL/GenBank/DDBJ databases">
        <title>Mycoplasma marinum and Mycoplasma todarodis sp. nov., moderately halophilic and psychrotolerant mycoplasmas isolated from cephalopods.</title>
        <authorList>
            <person name="Viver T."/>
        </authorList>
    </citation>
    <scope>NUCLEOTIDE SEQUENCE [LARGE SCALE GENOMIC DNA]</scope>
    <source>
        <strain evidence="15 16">5H</strain>
    </source>
</reference>
<gene>
    <name evidence="11" type="primary">argS</name>
    <name evidence="15" type="ORF">C4B25_03385</name>
</gene>